<protein>
    <submittedName>
        <fullName evidence="1">Uncharacterized protein</fullName>
    </submittedName>
</protein>
<gene>
    <name evidence="1" type="ORF">CI088_12845</name>
</gene>
<dbReference type="EMBL" id="PIEU01000108">
    <property type="protein sequence ID" value="PZL71342.1"/>
    <property type="molecule type" value="Genomic_DNA"/>
</dbReference>
<accession>A0A2W4BEE0</accession>
<dbReference type="RefSeq" id="WP_111248456.1">
    <property type="nucleotide sequence ID" value="NZ_PIEU01000108.1"/>
</dbReference>
<dbReference type="AlphaFoldDB" id="A0A2W4BEE0"/>
<evidence type="ECO:0000313" key="2">
    <source>
        <dbReference type="Proteomes" id="UP000249828"/>
    </source>
</evidence>
<dbReference type="Proteomes" id="UP000249828">
    <property type="component" value="Unassembled WGS sequence"/>
</dbReference>
<name>A0A2W4BEE0_9ENTE</name>
<sequence length="66" mass="7379">MTKFYKNLKTGAVITAVKYQEKVMNNTAETSADLGTMDVGSYGSIVNDVFEVYSQYVPYDPETKVQ</sequence>
<evidence type="ECO:0000313" key="1">
    <source>
        <dbReference type="EMBL" id="PZL71342.1"/>
    </source>
</evidence>
<reference evidence="1 2" key="1">
    <citation type="submission" date="2017-11" db="EMBL/GenBank/DDBJ databases">
        <title>Draft genome sequence of Enterococcus plantarum TRW2 strain isolated from lettuce.</title>
        <authorList>
            <person name="Kim E.B."/>
            <person name="Marco M.L."/>
            <person name="Williams T.R."/>
            <person name="You I.H."/>
        </authorList>
    </citation>
    <scope>NUCLEOTIDE SEQUENCE [LARGE SCALE GENOMIC DNA]</scope>
    <source>
        <strain evidence="1 2">TRW2</strain>
    </source>
</reference>
<dbReference type="STRING" id="1077675.BCR22_01485"/>
<organism evidence="1 2">
    <name type="scientific">Enterococcus plantarum</name>
    <dbReference type="NCBI Taxonomy" id="1077675"/>
    <lineage>
        <taxon>Bacteria</taxon>
        <taxon>Bacillati</taxon>
        <taxon>Bacillota</taxon>
        <taxon>Bacilli</taxon>
        <taxon>Lactobacillales</taxon>
        <taxon>Enterococcaceae</taxon>
        <taxon>Enterococcus</taxon>
    </lineage>
</organism>
<proteinExistence type="predicted"/>
<keyword evidence="2" id="KW-1185">Reference proteome</keyword>
<comment type="caution">
    <text evidence="1">The sequence shown here is derived from an EMBL/GenBank/DDBJ whole genome shotgun (WGS) entry which is preliminary data.</text>
</comment>